<proteinExistence type="predicted"/>
<dbReference type="EMBL" id="KB446540">
    <property type="protein sequence ID" value="EME42834.1"/>
    <property type="molecule type" value="Genomic_DNA"/>
</dbReference>
<evidence type="ECO:0000313" key="2">
    <source>
        <dbReference type="Proteomes" id="UP000016933"/>
    </source>
</evidence>
<dbReference type="AlphaFoldDB" id="M2Y3D4"/>
<name>M2Y3D4_DOTSN</name>
<keyword evidence="2" id="KW-1185">Reference proteome</keyword>
<dbReference type="Proteomes" id="UP000016933">
    <property type="component" value="Unassembled WGS sequence"/>
</dbReference>
<sequence length="81" mass="9067">MERAACELGGFQCDVHIPNELALEVPYLVNVLARLLNRVAVLRYNGAKPLSDRKARLLDVFVVAFLPRLVRDPNLGLVVVR</sequence>
<organism evidence="1 2">
    <name type="scientific">Dothistroma septosporum (strain NZE10 / CBS 128990)</name>
    <name type="common">Red band needle blight fungus</name>
    <name type="synonym">Mycosphaerella pini</name>
    <dbReference type="NCBI Taxonomy" id="675120"/>
    <lineage>
        <taxon>Eukaryota</taxon>
        <taxon>Fungi</taxon>
        <taxon>Dikarya</taxon>
        <taxon>Ascomycota</taxon>
        <taxon>Pezizomycotina</taxon>
        <taxon>Dothideomycetes</taxon>
        <taxon>Dothideomycetidae</taxon>
        <taxon>Mycosphaerellales</taxon>
        <taxon>Mycosphaerellaceae</taxon>
        <taxon>Dothistroma</taxon>
    </lineage>
</organism>
<evidence type="ECO:0000313" key="1">
    <source>
        <dbReference type="EMBL" id="EME42834.1"/>
    </source>
</evidence>
<protein>
    <submittedName>
        <fullName evidence="1">Uncharacterized protein</fullName>
    </submittedName>
</protein>
<reference evidence="2" key="1">
    <citation type="journal article" date="2012" name="PLoS Genet.">
        <title>The genomes of the fungal plant pathogens Cladosporium fulvum and Dothistroma septosporum reveal adaptation to different hosts and lifestyles but also signatures of common ancestry.</title>
        <authorList>
            <person name="de Wit P.J.G.M."/>
            <person name="van der Burgt A."/>
            <person name="Oekmen B."/>
            <person name="Stergiopoulos I."/>
            <person name="Abd-Elsalam K.A."/>
            <person name="Aerts A.L."/>
            <person name="Bahkali A.H."/>
            <person name="Beenen H.G."/>
            <person name="Chettri P."/>
            <person name="Cox M.P."/>
            <person name="Datema E."/>
            <person name="de Vries R.P."/>
            <person name="Dhillon B."/>
            <person name="Ganley A.R."/>
            <person name="Griffiths S.A."/>
            <person name="Guo Y."/>
            <person name="Hamelin R.C."/>
            <person name="Henrissat B."/>
            <person name="Kabir M.S."/>
            <person name="Jashni M.K."/>
            <person name="Kema G."/>
            <person name="Klaubauf S."/>
            <person name="Lapidus A."/>
            <person name="Levasseur A."/>
            <person name="Lindquist E."/>
            <person name="Mehrabi R."/>
            <person name="Ohm R.A."/>
            <person name="Owen T.J."/>
            <person name="Salamov A."/>
            <person name="Schwelm A."/>
            <person name="Schijlen E."/>
            <person name="Sun H."/>
            <person name="van den Burg H.A."/>
            <person name="van Ham R.C.H.J."/>
            <person name="Zhang S."/>
            <person name="Goodwin S.B."/>
            <person name="Grigoriev I.V."/>
            <person name="Collemare J."/>
            <person name="Bradshaw R.E."/>
        </authorList>
    </citation>
    <scope>NUCLEOTIDE SEQUENCE [LARGE SCALE GENOMIC DNA]</scope>
    <source>
        <strain evidence="2">NZE10 / CBS 128990</strain>
    </source>
</reference>
<accession>M2Y3D4</accession>
<reference evidence="1 2" key="2">
    <citation type="journal article" date="2012" name="PLoS Pathog.">
        <title>Diverse lifestyles and strategies of plant pathogenesis encoded in the genomes of eighteen Dothideomycetes fungi.</title>
        <authorList>
            <person name="Ohm R.A."/>
            <person name="Feau N."/>
            <person name="Henrissat B."/>
            <person name="Schoch C.L."/>
            <person name="Horwitz B.A."/>
            <person name="Barry K.W."/>
            <person name="Condon B.J."/>
            <person name="Copeland A.C."/>
            <person name="Dhillon B."/>
            <person name="Glaser F."/>
            <person name="Hesse C.N."/>
            <person name="Kosti I."/>
            <person name="LaButti K."/>
            <person name="Lindquist E.A."/>
            <person name="Lucas S."/>
            <person name="Salamov A.A."/>
            <person name="Bradshaw R.E."/>
            <person name="Ciuffetti L."/>
            <person name="Hamelin R.C."/>
            <person name="Kema G.H.J."/>
            <person name="Lawrence C."/>
            <person name="Scott J.A."/>
            <person name="Spatafora J.W."/>
            <person name="Turgeon B.G."/>
            <person name="de Wit P.J.G.M."/>
            <person name="Zhong S."/>
            <person name="Goodwin S.B."/>
            <person name="Grigoriev I.V."/>
        </authorList>
    </citation>
    <scope>NUCLEOTIDE SEQUENCE [LARGE SCALE GENOMIC DNA]</scope>
    <source>
        <strain evidence="2">NZE10 / CBS 128990</strain>
    </source>
</reference>
<dbReference type="HOGENOM" id="CLU_2573860_0_0_1"/>
<gene>
    <name evidence="1" type="ORF">DOTSEDRAFT_44940</name>
</gene>